<feature type="chain" id="PRO_5039055481" evidence="1">
    <location>
        <begin position="26"/>
        <end position="199"/>
    </location>
</feature>
<feature type="signal peptide" evidence="1">
    <location>
        <begin position="1"/>
        <end position="25"/>
    </location>
</feature>
<dbReference type="RefSeq" id="WP_132550222.1">
    <property type="nucleotide sequence ID" value="NZ_SMAA01000011.1"/>
</dbReference>
<gene>
    <name evidence="2" type="ORF">EDC37_11144</name>
</gene>
<reference evidence="2 3" key="1">
    <citation type="submission" date="2019-03" db="EMBL/GenBank/DDBJ databases">
        <title>Genomic Encyclopedia of Type Strains, Phase IV (KMG-IV): sequencing the most valuable type-strain genomes for metagenomic binning, comparative biology and taxonomic classification.</title>
        <authorList>
            <person name="Goeker M."/>
        </authorList>
    </citation>
    <scope>NUCLEOTIDE SEQUENCE [LARGE SCALE GENOMIC DNA]</scope>
    <source>
        <strain evidence="2 3">DSM 20467</strain>
    </source>
</reference>
<evidence type="ECO:0000256" key="1">
    <source>
        <dbReference type="SAM" id="SignalP"/>
    </source>
</evidence>
<comment type="caution">
    <text evidence="2">The sequence shown here is derived from an EMBL/GenBank/DDBJ whole genome shotgun (WGS) entry which is preliminary data.</text>
</comment>
<dbReference type="OrthoDB" id="1665340at2"/>
<sequence length="199" mass="22385">MRKNISNVCVLMLFLFMFWGGTAAAEENLSAQETNVPVKLAVMPIIGSFKGYPDSGNYIYKRLGESVHVPLNGVLQRIEYIDMDKTSATVGKMMNAGIDVTSKEGLAQLAAEEDADILIGVKIDFMRQDVVYLFDDGPYLMSHVGLKLFVYDRRTDKYTSYSGQRFYNDTYSLQGTANALTQEVMDRLLDKANLKQYVQ</sequence>
<keyword evidence="1" id="KW-0732">Signal</keyword>
<proteinExistence type="predicted"/>
<evidence type="ECO:0000313" key="3">
    <source>
        <dbReference type="Proteomes" id="UP000295188"/>
    </source>
</evidence>
<organism evidence="2 3">
    <name type="scientific">Pectinatus cerevisiiphilus</name>
    <dbReference type="NCBI Taxonomy" id="86956"/>
    <lineage>
        <taxon>Bacteria</taxon>
        <taxon>Bacillati</taxon>
        <taxon>Bacillota</taxon>
        <taxon>Negativicutes</taxon>
        <taxon>Selenomonadales</taxon>
        <taxon>Selenomonadaceae</taxon>
        <taxon>Pectinatus</taxon>
    </lineage>
</organism>
<dbReference type="Proteomes" id="UP000295188">
    <property type="component" value="Unassembled WGS sequence"/>
</dbReference>
<accession>A0A4R3K621</accession>
<evidence type="ECO:0000313" key="2">
    <source>
        <dbReference type="EMBL" id="TCS78187.1"/>
    </source>
</evidence>
<name>A0A4R3K621_9FIRM</name>
<keyword evidence="3" id="KW-1185">Reference proteome</keyword>
<protein>
    <submittedName>
        <fullName evidence="2">Uncharacterized protein</fullName>
    </submittedName>
</protein>
<dbReference type="AlphaFoldDB" id="A0A4R3K621"/>
<dbReference type="EMBL" id="SMAA01000011">
    <property type="protein sequence ID" value="TCS78187.1"/>
    <property type="molecule type" value="Genomic_DNA"/>
</dbReference>